<dbReference type="CDD" id="cd00916">
    <property type="entry name" value="Npc2_like"/>
    <property type="match status" value="1"/>
</dbReference>
<keyword evidence="9" id="KW-1185">Reference proteome</keyword>
<accession>A0A1A9VAV6</accession>
<dbReference type="GO" id="GO:0032367">
    <property type="term" value="P:intracellular cholesterol transport"/>
    <property type="evidence" value="ECO:0007669"/>
    <property type="project" value="InterPro"/>
</dbReference>
<dbReference type="SMART" id="SM00737">
    <property type="entry name" value="ML"/>
    <property type="match status" value="1"/>
</dbReference>
<evidence type="ECO:0000313" key="8">
    <source>
        <dbReference type="EnsemblMetazoa" id="GAUT031376-PA"/>
    </source>
</evidence>
<keyword evidence="4 6" id="KW-0732">Signal</keyword>
<proteinExistence type="inferred from homology"/>
<evidence type="ECO:0000256" key="3">
    <source>
        <dbReference type="ARBA" id="ARBA00022525"/>
    </source>
</evidence>
<comment type="subcellular location">
    <subcellularLocation>
        <location evidence="1">Secreted</location>
    </subcellularLocation>
</comment>
<dbReference type="PROSITE" id="PS51257">
    <property type="entry name" value="PROKAR_LIPOPROTEIN"/>
    <property type="match status" value="1"/>
</dbReference>
<dbReference type="FunFam" id="2.60.40.770:FF:000001">
    <property type="entry name" value="NPC intracellular cholesterol transporter 2"/>
    <property type="match status" value="1"/>
</dbReference>
<dbReference type="Pfam" id="PF02221">
    <property type="entry name" value="E1_DerP2_DerF2"/>
    <property type="match status" value="1"/>
</dbReference>
<dbReference type="InterPro" id="IPR033916">
    <property type="entry name" value="ML_Npc2-like"/>
</dbReference>
<dbReference type="Gene3D" id="2.60.40.770">
    <property type="match status" value="1"/>
</dbReference>
<dbReference type="AlphaFoldDB" id="A0A1A9VAV6"/>
<dbReference type="InterPro" id="IPR014756">
    <property type="entry name" value="Ig_E-set"/>
</dbReference>
<dbReference type="SUPFAM" id="SSF81296">
    <property type="entry name" value="E set domains"/>
    <property type="match status" value="1"/>
</dbReference>
<protein>
    <recommendedName>
        <fullName evidence="7">MD-2-related lipid-recognition domain-containing protein</fullName>
    </recommendedName>
</protein>
<feature type="chain" id="PRO_5008399214" description="MD-2-related lipid-recognition domain-containing protein" evidence="6">
    <location>
        <begin position="19"/>
        <end position="170"/>
    </location>
</feature>
<dbReference type="STRING" id="7395.A0A1A9VAV6"/>
<reference evidence="8" key="1">
    <citation type="submission" date="2020-05" db="UniProtKB">
        <authorList>
            <consortium name="EnsemblMetazoa"/>
        </authorList>
    </citation>
    <scope>IDENTIFICATION</scope>
    <source>
        <strain evidence="8">TTRI</strain>
    </source>
</reference>
<dbReference type="InterPro" id="IPR039670">
    <property type="entry name" value="NPC2-like"/>
</dbReference>
<dbReference type="GO" id="GO:0032934">
    <property type="term" value="F:sterol binding"/>
    <property type="evidence" value="ECO:0007669"/>
    <property type="project" value="InterPro"/>
</dbReference>
<feature type="domain" description="MD-2-related lipid-recognition" evidence="7">
    <location>
        <begin position="21"/>
        <end position="148"/>
    </location>
</feature>
<dbReference type="Proteomes" id="UP000078200">
    <property type="component" value="Unassembled WGS sequence"/>
</dbReference>
<feature type="signal peptide" evidence="6">
    <location>
        <begin position="1"/>
        <end position="18"/>
    </location>
</feature>
<dbReference type="EnsemblMetazoa" id="GAUT031376-RA">
    <property type="protein sequence ID" value="GAUT031376-PA"/>
    <property type="gene ID" value="GAUT031376"/>
</dbReference>
<evidence type="ECO:0000313" key="9">
    <source>
        <dbReference type="Proteomes" id="UP000078200"/>
    </source>
</evidence>
<dbReference type="VEuPathDB" id="VectorBase:GAUT031376"/>
<dbReference type="GO" id="GO:0005576">
    <property type="term" value="C:extracellular region"/>
    <property type="evidence" value="ECO:0007669"/>
    <property type="project" value="UniProtKB-SubCell"/>
</dbReference>
<dbReference type="InterPro" id="IPR003172">
    <property type="entry name" value="ML_dom"/>
</dbReference>
<comment type="similarity">
    <text evidence="2">Belongs to the NPC2 family.</text>
</comment>
<name>A0A1A9VAV6_GLOAU</name>
<evidence type="ECO:0000256" key="6">
    <source>
        <dbReference type="SAM" id="SignalP"/>
    </source>
</evidence>
<keyword evidence="3" id="KW-0964">Secreted</keyword>
<evidence type="ECO:0000256" key="1">
    <source>
        <dbReference type="ARBA" id="ARBA00004613"/>
    </source>
</evidence>
<keyword evidence="5" id="KW-1015">Disulfide bond</keyword>
<organism evidence="8 9">
    <name type="scientific">Glossina austeni</name>
    <name type="common">Savannah tsetse fly</name>
    <dbReference type="NCBI Taxonomy" id="7395"/>
    <lineage>
        <taxon>Eukaryota</taxon>
        <taxon>Metazoa</taxon>
        <taxon>Ecdysozoa</taxon>
        <taxon>Arthropoda</taxon>
        <taxon>Hexapoda</taxon>
        <taxon>Insecta</taxon>
        <taxon>Pterygota</taxon>
        <taxon>Neoptera</taxon>
        <taxon>Endopterygota</taxon>
        <taxon>Diptera</taxon>
        <taxon>Brachycera</taxon>
        <taxon>Muscomorpha</taxon>
        <taxon>Hippoboscoidea</taxon>
        <taxon>Glossinidae</taxon>
        <taxon>Glossina</taxon>
    </lineage>
</organism>
<evidence type="ECO:0000256" key="2">
    <source>
        <dbReference type="ARBA" id="ARBA00006370"/>
    </source>
</evidence>
<evidence type="ECO:0000256" key="5">
    <source>
        <dbReference type="ARBA" id="ARBA00023157"/>
    </source>
</evidence>
<evidence type="ECO:0000256" key="4">
    <source>
        <dbReference type="ARBA" id="ARBA00022729"/>
    </source>
</evidence>
<sequence length="170" mass="18970">MFKYLVAFLAILSSCVTATNVRQCQNGGPLPLNVSIVGCSEPPCDVIKNETAIMRIHFVGTKNNMRSIAAQVKAKVIGFTVPYPLPQHVADVCSNLMYEAMCPIYKTEDVVYQFNFFVETIFPEIPVTVEISLTDNSRELIACFSCDIKVKSKRTRMAKNQQEPNALLID</sequence>
<dbReference type="PANTHER" id="PTHR11306">
    <property type="entry name" value="NIEMANN PICK TYPE C2 PROTEIN NPC2-RELATED"/>
    <property type="match status" value="1"/>
</dbReference>
<evidence type="ECO:0000259" key="7">
    <source>
        <dbReference type="SMART" id="SM00737"/>
    </source>
</evidence>
<dbReference type="PANTHER" id="PTHR11306:SF36">
    <property type="entry name" value="NIEMANN-PICK TYPE C-2C-RELATED"/>
    <property type="match status" value="1"/>
</dbReference>